<dbReference type="Proteomes" id="UP001153269">
    <property type="component" value="Unassembled WGS sequence"/>
</dbReference>
<evidence type="ECO:0000313" key="2">
    <source>
        <dbReference type="Proteomes" id="UP001153269"/>
    </source>
</evidence>
<organism evidence="1 2">
    <name type="scientific">Pleuronectes platessa</name>
    <name type="common">European plaice</name>
    <dbReference type="NCBI Taxonomy" id="8262"/>
    <lineage>
        <taxon>Eukaryota</taxon>
        <taxon>Metazoa</taxon>
        <taxon>Chordata</taxon>
        <taxon>Craniata</taxon>
        <taxon>Vertebrata</taxon>
        <taxon>Euteleostomi</taxon>
        <taxon>Actinopterygii</taxon>
        <taxon>Neopterygii</taxon>
        <taxon>Teleostei</taxon>
        <taxon>Neoteleostei</taxon>
        <taxon>Acanthomorphata</taxon>
        <taxon>Carangaria</taxon>
        <taxon>Pleuronectiformes</taxon>
        <taxon>Pleuronectoidei</taxon>
        <taxon>Pleuronectidae</taxon>
        <taxon>Pleuronectes</taxon>
    </lineage>
</organism>
<keyword evidence="2" id="KW-1185">Reference proteome</keyword>
<accession>A0A9N7YY65</accession>
<reference evidence="1" key="1">
    <citation type="submission" date="2020-03" db="EMBL/GenBank/DDBJ databases">
        <authorList>
            <person name="Weist P."/>
        </authorList>
    </citation>
    <scope>NUCLEOTIDE SEQUENCE</scope>
</reference>
<dbReference type="EMBL" id="CADEAL010002859">
    <property type="protein sequence ID" value="CAB1442477.1"/>
    <property type="molecule type" value="Genomic_DNA"/>
</dbReference>
<protein>
    <submittedName>
        <fullName evidence="1">Uncharacterized protein</fullName>
    </submittedName>
</protein>
<comment type="caution">
    <text evidence="1">The sequence shown here is derived from an EMBL/GenBank/DDBJ whole genome shotgun (WGS) entry which is preliminary data.</text>
</comment>
<proteinExistence type="predicted"/>
<gene>
    <name evidence="1" type="ORF">PLEPLA_LOCUS30148</name>
</gene>
<name>A0A9N7YY65_PLEPL</name>
<dbReference type="AlphaFoldDB" id="A0A9N7YY65"/>
<sequence>MLLRRSPLGGVLGKDTLVSDPQVTAALLSTVLQEPHIHTGCLQVMLPVGQTSQVTAVGRCKAEYDDEMPEVDEAWSSMDFILWLIQGGEHGWLSDLLHHVHLLNVKT</sequence>
<evidence type="ECO:0000313" key="1">
    <source>
        <dbReference type="EMBL" id="CAB1442477.1"/>
    </source>
</evidence>